<dbReference type="SUPFAM" id="SSF52540">
    <property type="entry name" value="P-loop containing nucleoside triphosphate hydrolases"/>
    <property type="match status" value="1"/>
</dbReference>
<dbReference type="PANTHER" id="PTHR47691">
    <property type="entry name" value="REGULATOR-RELATED"/>
    <property type="match status" value="1"/>
</dbReference>
<keyword evidence="3" id="KW-1185">Reference proteome</keyword>
<organism evidence="2 3">
    <name type="scientific">Herbihabitans rhizosphaerae</name>
    <dbReference type="NCBI Taxonomy" id="1872711"/>
    <lineage>
        <taxon>Bacteria</taxon>
        <taxon>Bacillati</taxon>
        <taxon>Actinomycetota</taxon>
        <taxon>Actinomycetes</taxon>
        <taxon>Pseudonocardiales</taxon>
        <taxon>Pseudonocardiaceae</taxon>
        <taxon>Herbihabitans</taxon>
    </lineage>
</organism>
<dbReference type="PROSITE" id="PS50943">
    <property type="entry name" value="HTH_CROC1"/>
    <property type="match status" value="1"/>
</dbReference>
<protein>
    <submittedName>
        <fullName evidence="2">Putative ATPase</fullName>
    </submittedName>
</protein>
<dbReference type="InterPro" id="IPR011990">
    <property type="entry name" value="TPR-like_helical_dom_sf"/>
</dbReference>
<dbReference type="CDD" id="cd00093">
    <property type="entry name" value="HTH_XRE"/>
    <property type="match status" value="1"/>
</dbReference>
<dbReference type="Gene3D" id="3.40.50.300">
    <property type="entry name" value="P-loop containing nucleotide triphosphate hydrolases"/>
    <property type="match status" value="1"/>
</dbReference>
<dbReference type="PRINTS" id="PR00364">
    <property type="entry name" value="DISEASERSIST"/>
</dbReference>
<dbReference type="EMBL" id="SGWQ01000001">
    <property type="protein sequence ID" value="RZS45016.1"/>
    <property type="molecule type" value="Genomic_DNA"/>
</dbReference>
<dbReference type="SMART" id="SM00382">
    <property type="entry name" value="AAA"/>
    <property type="match status" value="1"/>
</dbReference>
<dbReference type="InterPro" id="IPR019734">
    <property type="entry name" value="TPR_rpt"/>
</dbReference>
<sequence length="751" mass="82231">MAKGDSGAVVFGARLKRLRTDAGETLRSLAEKVPFHPGQLGHVEKGTRRPTLELARLCDEALGTRPELEGLWRATMLGARPLQLPPDTPRFVGRAEALEAIESAMTGAETPIVVIDGAPGTGKTTLAVHWAHAAARRYSDGQLYVDLRGYAPDQDQPLRPGPVLEGFLTALGIQDTPSDVSQMSALYRTQLADRRLLIVLDNAAEASQVEPLLPGQGGCGVVVTSRTALSALAVRYGAERVTLPPLPPAEAEAMLRAIIGTQRVDAAPADAARLIELCGALPLAVQLAAERLASRPSDTLADLVAELDREEHRLDGLAVDDRTAVRAVFTWSYQRLKPLEAKVFRALGLHPGVDMDAASVAALSDVDGALAARALRELAERHLIEPARPGRFRLHDLMRTYAAERATEDMSGDERREAIRRLVLFYLHSTHSSGVALAPRRVMPLHLDPPTVPALAFDTDDRFAEALRWGDAEQGTLPLIVRMAHEHGMHAEAWQIAVCLWDYLQIRRSWALWERSHEIALEAARSAGDRAGEGWVTTNLAEAARQRGDLDHSVLLYEQALCIRRETGDRFGEAWTLAGSGFLALDRGQFDEATRYADAALEIFDELSVPEGRAYALGIIGDVHGEAGRHDDALGILAESMRLVDGLGSLYGRGVFLSKIAKVYRRSGDPELWQRALDNLDGAVDAFSETGDRWHTAEMLDRRGDVLRALGRRAEAQHDWDHALRIYDELSHQAPDVERKLDKALTESMGR</sequence>
<dbReference type="SMART" id="SM00530">
    <property type="entry name" value="HTH_XRE"/>
    <property type="match status" value="1"/>
</dbReference>
<dbReference type="SUPFAM" id="SSF47413">
    <property type="entry name" value="lambda repressor-like DNA-binding domains"/>
    <property type="match status" value="1"/>
</dbReference>
<accession>A0A4Q7L6W2</accession>
<dbReference type="AlphaFoldDB" id="A0A4Q7L6W2"/>
<name>A0A4Q7L6W2_9PSEU</name>
<evidence type="ECO:0000313" key="3">
    <source>
        <dbReference type="Proteomes" id="UP000294257"/>
    </source>
</evidence>
<dbReference type="InterPro" id="IPR003593">
    <property type="entry name" value="AAA+_ATPase"/>
</dbReference>
<feature type="domain" description="HTH cro/C1-type" evidence="1">
    <location>
        <begin position="15"/>
        <end position="68"/>
    </location>
</feature>
<dbReference type="Pfam" id="PF13424">
    <property type="entry name" value="TPR_12"/>
    <property type="match status" value="1"/>
</dbReference>
<dbReference type="GO" id="GO:0043531">
    <property type="term" value="F:ADP binding"/>
    <property type="evidence" value="ECO:0007669"/>
    <property type="project" value="InterPro"/>
</dbReference>
<dbReference type="InterPro" id="IPR027417">
    <property type="entry name" value="P-loop_NTPase"/>
</dbReference>
<evidence type="ECO:0000313" key="2">
    <source>
        <dbReference type="EMBL" id="RZS45016.1"/>
    </source>
</evidence>
<proteinExistence type="predicted"/>
<dbReference type="OrthoDB" id="581105at2"/>
<comment type="caution">
    <text evidence="2">The sequence shown here is derived from an EMBL/GenBank/DDBJ whole genome shotgun (WGS) entry which is preliminary data.</text>
</comment>
<dbReference type="RefSeq" id="WP_130342616.1">
    <property type="nucleotide sequence ID" value="NZ_SGWQ01000001.1"/>
</dbReference>
<dbReference type="Proteomes" id="UP000294257">
    <property type="component" value="Unassembled WGS sequence"/>
</dbReference>
<dbReference type="InterPro" id="IPR001387">
    <property type="entry name" value="Cro/C1-type_HTH"/>
</dbReference>
<dbReference type="Pfam" id="PF13176">
    <property type="entry name" value="TPR_7"/>
    <property type="match status" value="1"/>
</dbReference>
<dbReference type="InterPro" id="IPR010982">
    <property type="entry name" value="Lambda_DNA-bd_dom_sf"/>
</dbReference>
<gene>
    <name evidence="2" type="ORF">EV193_101900</name>
</gene>
<dbReference type="PANTHER" id="PTHR47691:SF3">
    <property type="entry name" value="HTH-TYPE TRANSCRIPTIONAL REGULATOR RV0890C-RELATED"/>
    <property type="match status" value="1"/>
</dbReference>
<dbReference type="Gene3D" id="1.10.260.40">
    <property type="entry name" value="lambda repressor-like DNA-binding domains"/>
    <property type="match status" value="1"/>
</dbReference>
<reference evidence="2 3" key="1">
    <citation type="submission" date="2019-02" db="EMBL/GenBank/DDBJ databases">
        <title>Genomic Encyclopedia of Type Strains, Phase IV (KMG-IV): sequencing the most valuable type-strain genomes for metagenomic binning, comparative biology and taxonomic classification.</title>
        <authorList>
            <person name="Goeker M."/>
        </authorList>
    </citation>
    <scope>NUCLEOTIDE SEQUENCE [LARGE SCALE GENOMIC DNA]</scope>
    <source>
        <strain evidence="2 3">DSM 101727</strain>
    </source>
</reference>
<dbReference type="SUPFAM" id="SSF48452">
    <property type="entry name" value="TPR-like"/>
    <property type="match status" value="1"/>
</dbReference>
<dbReference type="GO" id="GO:0003677">
    <property type="term" value="F:DNA binding"/>
    <property type="evidence" value="ECO:0007669"/>
    <property type="project" value="InterPro"/>
</dbReference>
<dbReference type="Pfam" id="PF13560">
    <property type="entry name" value="HTH_31"/>
    <property type="match status" value="1"/>
</dbReference>
<dbReference type="SMART" id="SM00028">
    <property type="entry name" value="TPR"/>
    <property type="match status" value="4"/>
</dbReference>
<dbReference type="Gene3D" id="1.25.40.10">
    <property type="entry name" value="Tetratricopeptide repeat domain"/>
    <property type="match status" value="2"/>
</dbReference>
<evidence type="ECO:0000259" key="1">
    <source>
        <dbReference type="PROSITE" id="PS50943"/>
    </source>
</evidence>